<dbReference type="InterPro" id="IPR010433">
    <property type="entry name" value="EIF-4B_pln"/>
</dbReference>
<gene>
    <name evidence="3" type="primary">g8245</name>
    <name evidence="3" type="ORF">VP750_LOCUS7088</name>
</gene>
<accession>A0ABP1FZW5</accession>
<reference evidence="3 4" key="1">
    <citation type="submission" date="2024-06" db="EMBL/GenBank/DDBJ databases">
        <authorList>
            <person name="Kraege A."/>
            <person name="Thomma B."/>
        </authorList>
    </citation>
    <scope>NUCLEOTIDE SEQUENCE [LARGE SCALE GENOMIC DNA]</scope>
</reference>
<dbReference type="Proteomes" id="UP001497392">
    <property type="component" value="Unassembled WGS sequence"/>
</dbReference>
<evidence type="ECO:0000256" key="2">
    <source>
        <dbReference type="SAM" id="MobiDB-lite"/>
    </source>
</evidence>
<feature type="compositionally biased region" description="Gly residues" evidence="2">
    <location>
        <begin position="223"/>
        <end position="239"/>
    </location>
</feature>
<evidence type="ECO:0000313" key="3">
    <source>
        <dbReference type="EMBL" id="CAL5225429.1"/>
    </source>
</evidence>
<feature type="region of interest" description="Disordered" evidence="2">
    <location>
        <begin position="1"/>
        <end position="54"/>
    </location>
</feature>
<comment type="caution">
    <text evidence="3">The sequence shown here is derived from an EMBL/GenBank/DDBJ whole genome shotgun (WGS) entry which is preliminary data.</text>
</comment>
<dbReference type="Pfam" id="PF06273">
    <property type="entry name" value="eIF-4B"/>
    <property type="match status" value="1"/>
</dbReference>
<feature type="compositionally biased region" description="Low complexity" evidence="2">
    <location>
        <begin position="168"/>
        <end position="177"/>
    </location>
</feature>
<organism evidence="3 4">
    <name type="scientific">Coccomyxa viridis</name>
    <dbReference type="NCBI Taxonomy" id="1274662"/>
    <lineage>
        <taxon>Eukaryota</taxon>
        <taxon>Viridiplantae</taxon>
        <taxon>Chlorophyta</taxon>
        <taxon>core chlorophytes</taxon>
        <taxon>Trebouxiophyceae</taxon>
        <taxon>Trebouxiophyceae incertae sedis</taxon>
        <taxon>Coccomyxaceae</taxon>
        <taxon>Coccomyxa</taxon>
    </lineage>
</organism>
<feature type="compositionally biased region" description="Low complexity" evidence="2">
    <location>
        <begin position="26"/>
        <end position="37"/>
    </location>
</feature>
<feature type="compositionally biased region" description="Gly residues" evidence="2">
    <location>
        <begin position="246"/>
        <end position="288"/>
    </location>
</feature>
<feature type="compositionally biased region" description="Gly residues" evidence="2">
    <location>
        <begin position="178"/>
        <end position="214"/>
    </location>
</feature>
<evidence type="ECO:0000256" key="1">
    <source>
        <dbReference type="SAM" id="Coils"/>
    </source>
</evidence>
<keyword evidence="1" id="KW-0175">Coiled coil</keyword>
<dbReference type="EMBL" id="CAXHTA020000012">
    <property type="protein sequence ID" value="CAL5225429.1"/>
    <property type="molecule type" value="Genomic_DNA"/>
</dbReference>
<proteinExistence type="predicted"/>
<feature type="region of interest" description="Disordered" evidence="2">
    <location>
        <begin position="140"/>
        <end position="288"/>
    </location>
</feature>
<feature type="coiled-coil region" evidence="1">
    <location>
        <begin position="85"/>
        <end position="135"/>
    </location>
</feature>
<protein>
    <submittedName>
        <fullName evidence="3">G8245 protein</fullName>
    </submittedName>
</protein>
<sequence>MASPGTDEPVRERRRLVLKPRDETAAQRAASERAATAKSNPFGAAKPRESVLANRAGKKEEDILKEEVLKEKLQLRLTPEQLDAKTALESAVEDVKQELAAENDDSKKDALTTELKEKETKLDTLMAEFEKMAVDRARSGEIGIRPSERRRQVEEAQLAAGGGGGYGAPKADGYGAPARGGFGGGGRGFAGRTGYDYGNGGARGGGRGGGGSFGAGYQPTGNYSGGGGFSGGSGQGGGYRDSYKDAGGGYEAAGQGGFSGSPSGGFEGSYGGRGGGSSRGGRGGGAGAGGLYDRFDAGSYGGGDVEYQSPYANQDRF</sequence>
<evidence type="ECO:0000313" key="4">
    <source>
        <dbReference type="Proteomes" id="UP001497392"/>
    </source>
</evidence>
<keyword evidence="4" id="KW-1185">Reference proteome</keyword>
<name>A0ABP1FZW5_9CHLO</name>